<evidence type="ECO:0000313" key="2">
    <source>
        <dbReference type="Proteomes" id="UP001162175"/>
    </source>
</evidence>
<evidence type="ECO:0000313" key="1">
    <source>
        <dbReference type="EMBL" id="MDI3349376.1"/>
    </source>
</evidence>
<organism evidence="1 2">
    <name type="scientific">Mycoplasmopsis arginini</name>
    <name type="common">Mycoplasma arginini</name>
    <dbReference type="NCBI Taxonomy" id="2094"/>
    <lineage>
        <taxon>Bacteria</taxon>
        <taxon>Bacillati</taxon>
        <taxon>Mycoplasmatota</taxon>
        <taxon>Mycoplasmoidales</taxon>
        <taxon>Metamycoplasmataceae</taxon>
        <taxon>Mycoplasmopsis</taxon>
    </lineage>
</organism>
<dbReference type="AlphaFoldDB" id="A0AA43QY67"/>
<name>A0AA43QY67_MYCAR</name>
<protein>
    <submittedName>
        <fullName evidence="1">Uncharacterized protein</fullName>
    </submittedName>
</protein>
<dbReference type="Proteomes" id="UP001162175">
    <property type="component" value="Unassembled WGS sequence"/>
</dbReference>
<comment type="caution">
    <text evidence="1">The sequence shown here is derived from an EMBL/GenBank/DDBJ whole genome shotgun (WGS) entry which is preliminary data.</text>
</comment>
<accession>A0AA43QY67</accession>
<sequence>MDDCHKTTPVTITYKFYNDTITMKREVYDLTVRDLMELNRSMIVNVFDEELYRDYVLKMARDIQKKKGFVRRLLDKIDL</sequence>
<reference evidence="1" key="1">
    <citation type="submission" date="2022-11" db="EMBL/GenBank/DDBJ databases">
        <title>Draft genome of Mycoplasma arginini isolated from fly.</title>
        <authorList>
            <person name="Severgnini M."/>
            <person name="Gioia G."/>
            <person name="Cremonesi P."/>
            <person name="Moroni P."/>
            <person name="Addis M.F."/>
            <person name="Castiglioni B."/>
        </authorList>
    </citation>
    <scope>NUCLEOTIDE SEQUENCE</scope>
    <source>
        <strain evidence="1">QMP CG1-1632</strain>
    </source>
</reference>
<proteinExistence type="predicted"/>
<gene>
    <name evidence="1" type="ORF">DCBHLPFO_00681</name>
</gene>
<dbReference type="EMBL" id="JAPFAR010000003">
    <property type="protein sequence ID" value="MDI3349376.1"/>
    <property type="molecule type" value="Genomic_DNA"/>
</dbReference>